<keyword evidence="24" id="KW-1185">Reference proteome</keyword>
<evidence type="ECO:0000256" key="8">
    <source>
        <dbReference type="ARBA" id="ARBA00022801"/>
    </source>
</evidence>
<comment type="cofactor">
    <cofactor evidence="1">
        <name>[4Fe-4S] cluster</name>
        <dbReference type="ChEBI" id="CHEBI:49883"/>
    </cofactor>
</comment>
<keyword evidence="11" id="KW-0408">Iron</keyword>
<dbReference type="EC" id="5.6.2.3" evidence="17"/>
<keyword evidence="14" id="KW-0234">DNA repair</keyword>
<dbReference type="CDD" id="cd18788">
    <property type="entry name" value="SF2_C_XPD"/>
    <property type="match status" value="1"/>
</dbReference>
<protein>
    <recommendedName>
        <fullName evidence="17">DNA 5'-3' helicase</fullName>
        <ecNumber evidence="17">5.6.2.3</ecNumber>
    </recommendedName>
</protein>
<dbReference type="OrthoDB" id="272481at2759"/>
<dbReference type="Proteomes" id="UP000435112">
    <property type="component" value="Unassembled WGS sequence"/>
</dbReference>
<evidence type="ECO:0000313" key="20">
    <source>
        <dbReference type="EMBL" id="KAE8990963.1"/>
    </source>
</evidence>
<dbReference type="InterPro" id="IPR006554">
    <property type="entry name" value="Helicase-like_DEXD_c2"/>
</dbReference>
<dbReference type="InterPro" id="IPR014013">
    <property type="entry name" value="Helic_SF1/SF2_ATP-bd_DinG/Rad3"/>
</dbReference>
<comment type="similarity">
    <text evidence="3">Belongs to the helicase family. RAD3/XPD subfamily.</text>
</comment>
<comment type="caution">
    <text evidence="21">The sequence shown here is derived from an EMBL/GenBank/DDBJ whole genome shotgun (WGS) entry which is preliminary data.</text>
</comment>
<dbReference type="PROSITE" id="PS51193">
    <property type="entry name" value="HELICASE_ATP_BIND_2"/>
    <property type="match status" value="1"/>
</dbReference>
<dbReference type="GO" id="GO:0016818">
    <property type="term" value="F:hydrolase activity, acting on acid anhydrides, in phosphorus-containing anhydrides"/>
    <property type="evidence" value="ECO:0007669"/>
    <property type="project" value="InterPro"/>
</dbReference>
<keyword evidence="4" id="KW-0004">4Fe-4S</keyword>
<keyword evidence="8" id="KW-0378">Hydrolase</keyword>
<evidence type="ECO:0000259" key="19">
    <source>
        <dbReference type="PROSITE" id="PS51193"/>
    </source>
</evidence>
<dbReference type="FunFam" id="3.40.50.300:FF:000128">
    <property type="entry name" value="Putative DNA repair helicase RAD3"/>
    <property type="match status" value="1"/>
</dbReference>
<evidence type="ECO:0000256" key="6">
    <source>
        <dbReference type="ARBA" id="ARBA00022741"/>
    </source>
</evidence>
<evidence type="ECO:0000256" key="2">
    <source>
        <dbReference type="ARBA" id="ARBA00004123"/>
    </source>
</evidence>
<evidence type="ECO:0000313" key="21">
    <source>
        <dbReference type="EMBL" id="KAE9023114.1"/>
    </source>
</evidence>
<keyword evidence="16" id="KW-0539">Nucleus</keyword>
<name>A0A6A3M471_9STRA</name>
<feature type="domain" description="Helicase ATP-binding" evidence="19">
    <location>
        <begin position="7"/>
        <end position="298"/>
    </location>
</feature>
<keyword evidence="13" id="KW-0238">DNA-binding</keyword>
<dbReference type="InterPro" id="IPR006555">
    <property type="entry name" value="ATP-dep_Helicase_C"/>
</dbReference>
<dbReference type="GO" id="GO:0005524">
    <property type="term" value="F:ATP binding"/>
    <property type="evidence" value="ECO:0007669"/>
    <property type="project" value="UniProtKB-KW"/>
</dbReference>
<dbReference type="PRINTS" id="PR00852">
    <property type="entry name" value="XRODRMPGMNTD"/>
</dbReference>
<sequence>MKVDIDGLEVLFPYERMYPEQLQYMRELKRALDAQGHCMLEMPTGTGKTVSLLALVLAYKYAHPTAGKLVYCTRTVPEMAKCVEEIKKLAQYRAAHYGSDKAQLTAVCLSSRRNMCVHPRVMAHADGEDVDGQCRKMTASWVRARAAKARERAAGGDVPMEQTAEVETCSFYENYDARKSDDTVLPPGIYSVDDLKEIGAQRGWCPYFLTRYVVTFADVVVYNYQYMLDPKVSQLVSRSFEKESIVVFDEAHNIDNVCIEALSVDLDRRSLDRASRNLTTLSSQVNKLKQADKARLDAEYRRLVEGLRSSNAVVAPNYTDPATNRSIDTGNDIMIANPVLPDDVLDEAIPGNIRRAEHFVAFMRRLIEYLRQRIRVRQVESETPQAFLHHLHQAINMEIKPMKFCYTRLNSLLRTLEVTNLEEYNALTDVADFATLVATYAEGFMLIIEPFDSASGVHDPVLQLSCLDASLAIRPVFERFSSVIITSGTLSPIDLYPRLLNFNPVIRESLPMSVYRASICPLVITRGSDQMQVSTKFDLRDDLSVVRNYGTLLLEMAACTPDGMVCFFPSYLYMEKIIGQWDSLGVLKRVLSSKLLFIETKDIVETTLALDNYKKACDCGRGAIFFSVARGKVAEGIDFDRHYGRAVILFGIPFQYTLSNTLRARLEYLRYTHQIREGDFLTFDALRQAAQCAGRVLRSKTDYGLVIFADSRYNRADKRTKLPPWITQFLVDSHLNLSVDMAVFMAKKYLSLMAQPVDEFTNVNSILLDADGVAKWLGKHPKEDEPMQ</sequence>
<dbReference type="EMBL" id="QXFV01000867">
    <property type="protein sequence ID" value="KAE9023114.1"/>
    <property type="molecule type" value="Genomic_DNA"/>
</dbReference>
<evidence type="ECO:0000256" key="9">
    <source>
        <dbReference type="ARBA" id="ARBA00022806"/>
    </source>
</evidence>
<dbReference type="GO" id="GO:0043139">
    <property type="term" value="F:5'-3' DNA helicase activity"/>
    <property type="evidence" value="ECO:0007669"/>
    <property type="project" value="UniProtKB-EC"/>
</dbReference>
<evidence type="ECO:0000256" key="3">
    <source>
        <dbReference type="ARBA" id="ARBA00009146"/>
    </source>
</evidence>
<evidence type="ECO:0000256" key="16">
    <source>
        <dbReference type="ARBA" id="ARBA00023242"/>
    </source>
</evidence>
<dbReference type="GO" id="GO:0046872">
    <property type="term" value="F:metal ion binding"/>
    <property type="evidence" value="ECO:0007669"/>
    <property type="project" value="UniProtKB-KW"/>
</dbReference>
<evidence type="ECO:0000256" key="17">
    <source>
        <dbReference type="ARBA" id="ARBA00044969"/>
    </source>
</evidence>
<dbReference type="GO" id="GO:0045951">
    <property type="term" value="P:positive regulation of mitotic recombination"/>
    <property type="evidence" value="ECO:0007669"/>
    <property type="project" value="TreeGrafter"/>
</dbReference>
<keyword evidence="9 21" id="KW-0347">Helicase</keyword>
<dbReference type="InterPro" id="IPR002464">
    <property type="entry name" value="DNA/RNA_helicase_DEAH_CS"/>
</dbReference>
<dbReference type="EMBL" id="QXFU01002066">
    <property type="protein sequence ID" value="KAE8990963.1"/>
    <property type="molecule type" value="Genomic_DNA"/>
</dbReference>
<evidence type="ECO:0000256" key="14">
    <source>
        <dbReference type="ARBA" id="ARBA00023204"/>
    </source>
</evidence>
<dbReference type="GO" id="GO:0006289">
    <property type="term" value="P:nucleotide-excision repair"/>
    <property type="evidence" value="ECO:0007669"/>
    <property type="project" value="InterPro"/>
</dbReference>
<dbReference type="Gene3D" id="3.40.50.300">
    <property type="entry name" value="P-loop containing nucleotide triphosphate hydrolases"/>
    <property type="match status" value="2"/>
</dbReference>
<dbReference type="Pfam" id="PF13307">
    <property type="entry name" value="Helicase_C_2"/>
    <property type="match status" value="1"/>
</dbReference>
<keyword evidence="12" id="KW-0411">Iron-sulfur</keyword>
<keyword evidence="6" id="KW-0547">Nucleotide-binding</keyword>
<dbReference type="EMBL" id="QXFT01002061">
    <property type="protein sequence ID" value="KAE9304672.1"/>
    <property type="molecule type" value="Genomic_DNA"/>
</dbReference>
<evidence type="ECO:0000256" key="7">
    <source>
        <dbReference type="ARBA" id="ARBA00022763"/>
    </source>
</evidence>
<dbReference type="SMART" id="SM00491">
    <property type="entry name" value="HELICc2"/>
    <property type="match status" value="1"/>
</dbReference>
<dbReference type="PROSITE" id="PS00690">
    <property type="entry name" value="DEAH_ATP_HELICASE"/>
    <property type="match status" value="1"/>
</dbReference>
<dbReference type="FunFam" id="3.40.50.300:FF:000135">
    <property type="entry name" value="DNA repair helicase RAD3, putative"/>
    <property type="match status" value="1"/>
</dbReference>
<evidence type="ECO:0000256" key="13">
    <source>
        <dbReference type="ARBA" id="ARBA00023125"/>
    </source>
</evidence>
<keyword evidence="10" id="KW-0067">ATP-binding</keyword>
<dbReference type="Proteomes" id="UP000429607">
    <property type="component" value="Unassembled WGS sequence"/>
</dbReference>
<gene>
    <name evidence="21" type="ORF">PR001_g12992</name>
    <name evidence="20" type="ORF">PR002_g20997</name>
    <name evidence="22" type="ORF">PR003_g21701</name>
</gene>
<evidence type="ECO:0000256" key="18">
    <source>
        <dbReference type="ARBA" id="ARBA00048954"/>
    </source>
</evidence>
<dbReference type="InterPro" id="IPR010643">
    <property type="entry name" value="HBB"/>
</dbReference>
<dbReference type="GO" id="GO:0006366">
    <property type="term" value="P:transcription by RNA polymerase II"/>
    <property type="evidence" value="ECO:0007669"/>
    <property type="project" value="TreeGrafter"/>
</dbReference>
<dbReference type="Pfam" id="PF06777">
    <property type="entry name" value="HBB"/>
    <property type="match status" value="1"/>
</dbReference>
<dbReference type="PANTHER" id="PTHR11472">
    <property type="entry name" value="DNA REPAIR DEAD HELICASE RAD3/XP-D SUBFAMILY MEMBER"/>
    <property type="match status" value="1"/>
</dbReference>
<dbReference type="NCBIfam" id="TIGR00604">
    <property type="entry name" value="rad3"/>
    <property type="match status" value="1"/>
</dbReference>
<dbReference type="Pfam" id="PF06733">
    <property type="entry name" value="DEAD_2"/>
    <property type="match status" value="1"/>
</dbReference>
<dbReference type="GO" id="GO:0005634">
    <property type="term" value="C:nucleus"/>
    <property type="evidence" value="ECO:0007669"/>
    <property type="project" value="UniProtKB-SubCell"/>
</dbReference>
<dbReference type="InterPro" id="IPR001945">
    <property type="entry name" value="RAD3/XPD"/>
</dbReference>
<dbReference type="InterPro" id="IPR045028">
    <property type="entry name" value="DinG/Rad3-like"/>
</dbReference>
<dbReference type="PANTHER" id="PTHR11472:SF1">
    <property type="entry name" value="GENERAL TRANSCRIPTION AND DNA REPAIR FACTOR IIH HELICASE SUBUNIT XPD"/>
    <property type="match status" value="1"/>
</dbReference>
<dbReference type="GO" id="GO:0003684">
    <property type="term" value="F:damaged DNA binding"/>
    <property type="evidence" value="ECO:0007669"/>
    <property type="project" value="TreeGrafter"/>
</dbReference>
<evidence type="ECO:0000313" key="22">
    <source>
        <dbReference type="EMBL" id="KAE9304672.1"/>
    </source>
</evidence>
<evidence type="ECO:0000313" key="24">
    <source>
        <dbReference type="Proteomes" id="UP000434957"/>
    </source>
</evidence>
<dbReference type="SUPFAM" id="SSF52540">
    <property type="entry name" value="P-loop containing nucleoside triphosphate hydrolases"/>
    <property type="match status" value="2"/>
</dbReference>
<keyword evidence="7" id="KW-0227">DNA damage</keyword>
<evidence type="ECO:0000313" key="25">
    <source>
        <dbReference type="Proteomes" id="UP000435112"/>
    </source>
</evidence>
<evidence type="ECO:0000256" key="5">
    <source>
        <dbReference type="ARBA" id="ARBA00022723"/>
    </source>
</evidence>
<organism evidence="21 23">
    <name type="scientific">Phytophthora rubi</name>
    <dbReference type="NCBI Taxonomy" id="129364"/>
    <lineage>
        <taxon>Eukaryota</taxon>
        <taxon>Sar</taxon>
        <taxon>Stramenopiles</taxon>
        <taxon>Oomycota</taxon>
        <taxon>Peronosporomycetes</taxon>
        <taxon>Peronosporales</taxon>
        <taxon>Peronosporaceae</taxon>
        <taxon>Phytophthora</taxon>
    </lineage>
</organism>
<evidence type="ECO:0000256" key="1">
    <source>
        <dbReference type="ARBA" id="ARBA00001966"/>
    </source>
</evidence>
<dbReference type="InterPro" id="IPR027417">
    <property type="entry name" value="P-loop_NTPase"/>
</dbReference>
<keyword evidence="15" id="KW-0413">Isomerase</keyword>
<comment type="subcellular location">
    <subcellularLocation>
        <location evidence="2">Nucleus</location>
    </subcellularLocation>
</comment>
<evidence type="ECO:0000256" key="12">
    <source>
        <dbReference type="ARBA" id="ARBA00023014"/>
    </source>
</evidence>
<accession>A0A6A3M471</accession>
<dbReference type="AlphaFoldDB" id="A0A6A3M471"/>
<keyword evidence="5" id="KW-0479">Metal-binding</keyword>
<evidence type="ECO:0000256" key="10">
    <source>
        <dbReference type="ARBA" id="ARBA00022840"/>
    </source>
</evidence>
<evidence type="ECO:0000313" key="23">
    <source>
        <dbReference type="Proteomes" id="UP000429607"/>
    </source>
</evidence>
<dbReference type="Proteomes" id="UP000434957">
    <property type="component" value="Unassembled WGS sequence"/>
</dbReference>
<dbReference type="SMART" id="SM00488">
    <property type="entry name" value="DEXDc2"/>
    <property type="match status" value="1"/>
</dbReference>
<dbReference type="InterPro" id="IPR010614">
    <property type="entry name" value="RAD3-like_helicase_DEAD"/>
</dbReference>
<dbReference type="GO" id="GO:0051539">
    <property type="term" value="F:4 iron, 4 sulfur cluster binding"/>
    <property type="evidence" value="ECO:0007669"/>
    <property type="project" value="UniProtKB-KW"/>
</dbReference>
<proteinExistence type="inferred from homology"/>
<evidence type="ECO:0000256" key="15">
    <source>
        <dbReference type="ARBA" id="ARBA00023235"/>
    </source>
</evidence>
<evidence type="ECO:0000256" key="4">
    <source>
        <dbReference type="ARBA" id="ARBA00022485"/>
    </source>
</evidence>
<evidence type="ECO:0000256" key="11">
    <source>
        <dbReference type="ARBA" id="ARBA00023004"/>
    </source>
</evidence>
<dbReference type="InterPro" id="IPR013020">
    <property type="entry name" value="Rad3/Chl1-like"/>
</dbReference>
<comment type="catalytic activity">
    <reaction evidence="18">
        <text>ATP + H2O = ADP + phosphate + H(+)</text>
        <dbReference type="Rhea" id="RHEA:13065"/>
        <dbReference type="ChEBI" id="CHEBI:15377"/>
        <dbReference type="ChEBI" id="CHEBI:15378"/>
        <dbReference type="ChEBI" id="CHEBI:30616"/>
        <dbReference type="ChEBI" id="CHEBI:43474"/>
        <dbReference type="ChEBI" id="CHEBI:456216"/>
        <dbReference type="EC" id="5.6.2.3"/>
    </reaction>
</comment>
<reference evidence="23 25" key="1">
    <citation type="submission" date="2018-09" db="EMBL/GenBank/DDBJ databases">
        <title>Genomic investigation of the strawberry pathogen Phytophthora fragariae indicates pathogenicity is determined by transcriptional variation in three key races.</title>
        <authorList>
            <person name="Adams T.M."/>
            <person name="Armitage A.D."/>
            <person name="Sobczyk M.K."/>
            <person name="Bates H.J."/>
            <person name="Dunwell J.M."/>
            <person name="Nellist C.F."/>
            <person name="Harrison R.J."/>
        </authorList>
    </citation>
    <scope>NUCLEOTIDE SEQUENCE [LARGE SCALE GENOMIC DNA]</scope>
    <source>
        <strain evidence="21 23">SCRP249</strain>
        <strain evidence="20 25">SCRP324</strain>
        <strain evidence="22 24">SCRP333</strain>
    </source>
</reference>